<evidence type="ECO:0000313" key="2">
    <source>
        <dbReference type="EMBL" id="KAK7029287.1"/>
    </source>
</evidence>
<evidence type="ECO:0000256" key="1">
    <source>
        <dbReference type="SAM" id="MobiDB-lite"/>
    </source>
</evidence>
<dbReference type="EMBL" id="JAWWNJ010000027">
    <property type="protein sequence ID" value="KAK7029287.1"/>
    <property type="molecule type" value="Genomic_DNA"/>
</dbReference>
<sequence>MFLRCNDTVPATKAEPQSVPPPSIPTASFLASTTSPLHATSDHLTRFECLLDSALATMMIILDTDPGPTLSAHAKGVFHALRRRIDLLDTPAQAPSPCTSSPTPAPSVMPSAHATYAEAVHSSPDQTAPPKEAKPPITRSSTPAPAPTASTPSETNSLTPDLIFRVDTLPAPPSCRPYPAVCFEALAGKTASTALPLRLNSIRWTHGGNLAVNFVKDRTFTRRLATEAATTIWNTIQPLLRFPEPYDIPQIVVGGGAWHSVIVHNAPLMPAIGEPGYYNADLPGLMTWLRASGVEATPMYYTFLRSKEGPQRPMTAPMRISFASQDDADHLVKHGAVINGSQCRVSHSKTKSRTARSTSPE</sequence>
<evidence type="ECO:0000313" key="3">
    <source>
        <dbReference type="Proteomes" id="UP001362999"/>
    </source>
</evidence>
<reference evidence="2 3" key="1">
    <citation type="journal article" date="2024" name="J Genomics">
        <title>Draft genome sequencing and assembly of Favolaschia claudopus CIRM-BRFM 2984 isolated from oak limbs.</title>
        <authorList>
            <person name="Navarro D."/>
            <person name="Drula E."/>
            <person name="Chaduli D."/>
            <person name="Cazenave R."/>
            <person name="Ahrendt S."/>
            <person name="Wang J."/>
            <person name="Lipzen A."/>
            <person name="Daum C."/>
            <person name="Barry K."/>
            <person name="Grigoriev I.V."/>
            <person name="Favel A."/>
            <person name="Rosso M.N."/>
            <person name="Martin F."/>
        </authorList>
    </citation>
    <scope>NUCLEOTIDE SEQUENCE [LARGE SCALE GENOMIC DNA]</scope>
    <source>
        <strain evidence="2 3">CIRM-BRFM 2984</strain>
    </source>
</reference>
<proteinExistence type="predicted"/>
<organism evidence="2 3">
    <name type="scientific">Favolaschia claudopus</name>
    <dbReference type="NCBI Taxonomy" id="2862362"/>
    <lineage>
        <taxon>Eukaryota</taxon>
        <taxon>Fungi</taxon>
        <taxon>Dikarya</taxon>
        <taxon>Basidiomycota</taxon>
        <taxon>Agaricomycotina</taxon>
        <taxon>Agaricomycetes</taxon>
        <taxon>Agaricomycetidae</taxon>
        <taxon>Agaricales</taxon>
        <taxon>Marasmiineae</taxon>
        <taxon>Mycenaceae</taxon>
        <taxon>Favolaschia</taxon>
    </lineage>
</organism>
<feature type="region of interest" description="Disordered" evidence="1">
    <location>
        <begin position="91"/>
        <end position="110"/>
    </location>
</feature>
<name>A0AAW0BS91_9AGAR</name>
<feature type="region of interest" description="Disordered" evidence="1">
    <location>
        <begin position="1"/>
        <end position="26"/>
    </location>
</feature>
<gene>
    <name evidence="2" type="ORF">R3P38DRAFT_2524946</name>
</gene>
<accession>A0AAW0BS91</accession>
<comment type="caution">
    <text evidence="2">The sequence shown here is derived from an EMBL/GenBank/DDBJ whole genome shotgun (WGS) entry which is preliminary data.</text>
</comment>
<dbReference type="Proteomes" id="UP001362999">
    <property type="component" value="Unassembled WGS sequence"/>
</dbReference>
<dbReference type="AlphaFoldDB" id="A0AAW0BS91"/>
<feature type="compositionally biased region" description="Low complexity" evidence="1">
    <location>
        <begin position="91"/>
        <end position="102"/>
    </location>
</feature>
<feature type="compositionally biased region" description="Low complexity" evidence="1">
    <location>
        <begin position="135"/>
        <end position="157"/>
    </location>
</feature>
<protein>
    <submittedName>
        <fullName evidence="2">Uncharacterized protein</fullName>
    </submittedName>
</protein>
<keyword evidence="3" id="KW-1185">Reference proteome</keyword>
<feature type="region of interest" description="Disordered" evidence="1">
    <location>
        <begin position="118"/>
        <end position="160"/>
    </location>
</feature>